<sequence length="292" mass="33059">MQRINLFPNPVFAGPLTGLSHWGGANGTVRDNAVHITGANGGYGFNVAVPFNVPLVLLMRVDASEDNVAGMMIIQTTDKPEINNMLGSQRFKRGISDVLHRFTVTSHGFRFEVNPNGIRDVAVSNVLIERADTYDAALGGVSSLLHRRHHATRLTPRTGMVMPDDGHEPMHETILGHHLVGRPLGGYHDHTEQARDEIFGQRLRERHRRHYLDESVWRHQCKPTCQLRVDRQRSRSDVNVLFRQVRQSDRHRDRYSHLHVGRVSGEQDPARRHQIFHRGHDAARLTPLGVVA</sequence>
<evidence type="ECO:0000313" key="1">
    <source>
        <dbReference type="EMBL" id="VWQ34541.1"/>
    </source>
</evidence>
<organism evidence="1 2">
    <name type="scientific">Bifidobacterium longum subsp. infantis</name>
    <dbReference type="NCBI Taxonomy" id="1682"/>
    <lineage>
        <taxon>Bacteria</taxon>
        <taxon>Bacillati</taxon>
        <taxon>Actinomycetota</taxon>
        <taxon>Actinomycetes</taxon>
        <taxon>Bifidobacteriales</taxon>
        <taxon>Bifidobacteriaceae</taxon>
        <taxon>Bifidobacterium</taxon>
    </lineage>
</organism>
<protein>
    <submittedName>
        <fullName evidence="1">Uncharacterized protein</fullName>
    </submittedName>
</protein>
<dbReference type="Proteomes" id="UP000494246">
    <property type="component" value="Unassembled WGS sequence"/>
</dbReference>
<reference evidence="1 2" key="1">
    <citation type="submission" date="2019-10" db="EMBL/GenBank/DDBJ databases">
        <authorList>
            <consortium name="Melissa Lawson"/>
            <person name="O'neill I."/>
        </authorList>
    </citation>
    <scope>NUCLEOTIDE SEQUENCE [LARGE SCALE GENOMIC DNA]</scope>
    <source>
        <strain evidence="1">LH_23</strain>
    </source>
</reference>
<accession>A0A8U0LAI1</accession>
<proteinExistence type="predicted"/>
<comment type="caution">
    <text evidence="1">The sequence shown here is derived from an EMBL/GenBank/DDBJ whole genome shotgun (WGS) entry which is preliminary data.</text>
</comment>
<name>A0A8U0LAI1_BIFLI</name>
<dbReference type="EMBL" id="CABWKH010000012">
    <property type="protein sequence ID" value="VWQ34541.1"/>
    <property type="molecule type" value="Genomic_DNA"/>
</dbReference>
<evidence type="ECO:0000313" key="2">
    <source>
        <dbReference type="Proteomes" id="UP000494246"/>
    </source>
</evidence>
<gene>
    <name evidence="1" type="ORF">BIFLH23_00777</name>
</gene>
<dbReference type="AlphaFoldDB" id="A0A8U0LAI1"/>